<reference evidence="2 5" key="4">
    <citation type="journal article" date="2017" name="Front. Microbiol.">
        <title>Genomics Reveals a Unique Clone of Burkholderia cenocepacia Harboring an Actively Excising Novel Genomic Island.</title>
        <authorList>
            <person name="Patil P.P."/>
            <person name="Mali S."/>
            <person name="Midha S."/>
            <person name="Gautam V."/>
            <person name="Dash L."/>
            <person name="Kumar S."/>
            <person name="Shastri J."/>
            <person name="Singhal L."/>
            <person name="Patil P.B."/>
        </authorList>
    </citation>
    <scope>NUCLEOTIDE SEQUENCE [LARGE SCALE GENOMIC DNA]</scope>
    <source>
        <strain evidence="2 5">BC-19</strain>
    </source>
</reference>
<reference evidence="2" key="1">
    <citation type="submission" date="2015-02" db="EMBL/GenBank/DDBJ databases">
        <authorList>
            <person name="Patil P.P."/>
            <person name="Midha S."/>
            <person name="Mali S."/>
            <person name="Gautam V."/>
            <person name="Dash L."/>
            <person name="Kumar S."/>
            <person name="Shastri J."/>
            <person name="Singhal L."/>
            <person name="Patil P.B."/>
        </authorList>
    </citation>
    <scope>NUCLEOTIDE SEQUENCE</scope>
    <source>
        <strain evidence="2">BC-19</strain>
    </source>
</reference>
<evidence type="ECO:0000313" key="4">
    <source>
        <dbReference type="Proteomes" id="UP000188543"/>
    </source>
</evidence>
<reference evidence="2" key="5">
    <citation type="submission" date="2021-09" db="EMBL/GenBank/DDBJ databases">
        <authorList>
            <person name="Saroha T."/>
            <person name="Patil P."/>
            <person name="Gautam D.V."/>
            <person name="Patil D.P.B."/>
        </authorList>
    </citation>
    <scope>NUCLEOTIDE SEQUENCE</scope>
    <source>
        <strain evidence="2">BC-19</strain>
    </source>
</reference>
<evidence type="ECO:0000313" key="2">
    <source>
        <dbReference type="EMBL" id="MCW3716052.1"/>
    </source>
</evidence>
<evidence type="ECO:0000313" key="3">
    <source>
        <dbReference type="EMBL" id="ONU89846.1"/>
    </source>
</evidence>
<dbReference type="EMBL" id="MUTJ01000027">
    <property type="protein sequence ID" value="ONU89846.1"/>
    <property type="molecule type" value="Genomic_DNA"/>
</dbReference>
<reference evidence="3 4" key="2">
    <citation type="submission" date="2016-08" db="EMBL/GenBank/DDBJ databases">
        <authorList>
            <person name="Seilhamer J.J."/>
        </authorList>
    </citation>
    <scope>NUCLEOTIDE SEQUENCE [LARGE SCALE GENOMIC DNA]</scope>
    <source>
        <strain evidence="3 4">VC14762</strain>
    </source>
</reference>
<dbReference type="Proteomes" id="UP000191686">
    <property type="component" value="Unassembled WGS sequence"/>
</dbReference>
<dbReference type="EMBL" id="JYMX02000038">
    <property type="protein sequence ID" value="MCW3716052.1"/>
    <property type="molecule type" value="Genomic_DNA"/>
</dbReference>
<gene>
    <name evidence="3" type="ORF">A8E72_08125</name>
    <name evidence="2" type="ORF">UE95_032665</name>
</gene>
<evidence type="ECO:0000313" key="5">
    <source>
        <dbReference type="Proteomes" id="UP000191686"/>
    </source>
</evidence>
<name>A0A1V2X2G9_9BURK</name>
<feature type="region of interest" description="Disordered" evidence="1">
    <location>
        <begin position="1"/>
        <end position="94"/>
    </location>
</feature>
<protein>
    <submittedName>
        <fullName evidence="3">Uncharacterized protein</fullName>
    </submittedName>
</protein>
<sequence length="94" mass="10045">MTEHSQRQDPASPDAAREAADAPQRRNPTPGGGESTARPGHAPGGGELDTIPDDQARKVVPDDPRQTEVRDPAGQPWPDEHDAPDDSGNRPRPL</sequence>
<dbReference type="Proteomes" id="UP000188543">
    <property type="component" value="Unassembled WGS sequence"/>
</dbReference>
<accession>A0A1V2X2G9</accession>
<dbReference type="OrthoDB" id="9029345at2"/>
<comment type="caution">
    <text evidence="3">The sequence shown here is derived from an EMBL/GenBank/DDBJ whole genome shotgun (WGS) entry which is preliminary data.</text>
</comment>
<feature type="compositionally biased region" description="Basic and acidic residues" evidence="1">
    <location>
        <begin position="54"/>
        <end position="71"/>
    </location>
</feature>
<feature type="compositionally biased region" description="Basic and acidic residues" evidence="1">
    <location>
        <begin position="15"/>
        <end position="24"/>
    </location>
</feature>
<evidence type="ECO:0000256" key="1">
    <source>
        <dbReference type="SAM" id="MobiDB-lite"/>
    </source>
</evidence>
<dbReference type="AlphaFoldDB" id="A0A1V2X2G9"/>
<organism evidence="3 4">
    <name type="scientific">Burkholderia cenocepacia</name>
    <dbReference type="NCBI Taxonomy" id="95486"/>
    <lineage>
        <taxon>Bacteria</taxon>
        <taxon>Pseudomonadati</taxon>
        <taxon>Pseudomonadota</taxon>
        <taxon>Betaproteobacteria</taxon>
        <taxon>Burkholderiales</taxon>
        <taxon>Burkholderiaceae</taxon>
        <taxon>Burkholderia</taxon>
        <taxon>Burkholderia cepacia complex</taxon>
    </lineage>
</organism>
<reference evidence="2 5" key="3">
    <citation type="journal article" date="2017" name="Front. Microbiol.">
        <title>Genomics reveals a unique clone of Burkholderia cenocepacia harbouring an actively excising novel genomic island.</title>
        <authorList>
            <person name="Patil P."/>
            <person name="Mali S."/>
            <person name="Midha S."/>
            <person name="Gautam V."/>
            <person name="Dash L."/>
            <person name="Kumar S."/>
            <person name="Shastri J."/>
            <person name="Singhal L."/>
            <person name="Patil P.B."/>
        </authorList>
    </citation>
    <scope>NUCLEOTIDE SEQUENCE [LARGE SCALE GENOMIC DNA]</scope>
    <source>
        <strain evidence="2 5">BC-19</strain>
    </source>
</reference>
<proteinExistence type="predicted"/>
<dbReference type="RefSeq" id="WP_012493736.1">
    <property type="nucleotide sequence ID" value="NZ_CADETK010000001.1"/>
</dbReference>